<accession>A0A1H6JZU4</accession>
<dbReference type="NCBIfam" id="NF010041">
    <property type="entry name" value="PRK13517.1-1"/>
    <property type="match status" value="1"/>
</dbReference>
<evidence type="ECO:0000256" key="5">
    <source>
        <dbReference type="HAMAP-Rule" id="MF_01609"/>
    </source>
</evidence>
<evidence type="ECO:0000256" key="3">
    <source>
        <dbReference type="ARBA" id="ARBA00022840"/>
    </source>
</evidence>
<keyword evidence="2 5" id="KW-0547">Nucleotide-binding</keyword>
<dbReference type="STRING" id="370526.SAMN04489835_2452"/>
<dbReference type="EMBL" id="LT629971">
    <property type="protein sequence ID" value="SEH64940.1"/>
    <property type="molecule type" value="Genomic_DNA"/>
</dbReference>
<keyword evidence="1 5" id="KW-0436">Ligase</keyword>
<dbReference type="Proteomes" id="UP000182915">
    <property type="component" value="Chromosome I"/>
</dbReference>
<gene>
    <name evidence="6" type="ORF">SAMN04489835_2452</name>
</gene>
<evidence type="ECO:0000256" key="1">
    <source>
        <dbReference type="ARBA" id="ARBA00022598"/>
    </source>
</evidence>
<dbReference type="InterPro" id="IPR050141">
    <property type="entry name" value="GCL_type2/YbdK_subfam"/>
</dbReference>
<dbReference type="GO" id="GO:0005524">
    <property type="term" value="F:ATP binding"/>
    <property type="evidence" value="ECO:0007669"/>
    <property type="project" value="UniProtKB-KW"/>
</dbReference>
<sequence>MGRINILPMATHPTIGVEEEFLLVDLASGEPVARNEAVAAEAANRGVDLQLELTTCQVETATEVVGSTRALTEQLLELRRHTAEAATAAGARLLAVGLPPTLPHEFPITDTPRYREIAERFGMIAHEQGICGCHVHVAVPSREAAIRVSNRLRPWLPSLLGLSANSAIYRNSDTGHASWRSVLWARWPSAGPPPHFDSVDEYDAVVRMMQQAGAMLDDGMVYWDVRPSANFPTIEVRVADVPATVADTVLLAALTRAAVMTALDDERRGEPTPPLAPHALKAAYWKSARDGIDGDAVDLVEGHDRVPALTLLDRLVEYVRPALEDVGDYDLVVDGLRRVAEHGNGATRQRRAWEHGHDVRDVVEAVAEATLEGT</sequence>
<organism evidence="6 7">
    <name type="scientific">Mycolicibacterium rutilum</name>
    <name type="common">Mycobacterium rutilum</name>
    <dbReference type="NCBI Taxonomy" id="370526"/>
    <lineage>
        <taxon>Bacteria</taxon>
        <taxon>Bacillati</taxon>
        <taxon>Actinomycetota</taxon>
        <taxon>Actinomycetes</taxon>
        <taxon>Mycobacteriales</taxon>
        <taxon>Mycobacteriaceae</taxon>
        <taxon>Mycolicibacterium</taxon>
    </lineage>
</organism>
<comment type="similarity">
    <text evidence="5">Belongs to the glutamate--cysteine ligase type 2 family. YbdK subfamily.</text>
</comment>
<dbReference type="PANTHER" id="PTHR36510:SF1">
    <property type="entry name" value="GLUTAMATE--CYSTEINE LIGASE 2-RELATED"/>
    <property type="match status" value="1"/>
</dbReference>
<dbReference type="Gene3D" id="3.30.590.20">
    <property type="match status" value="1"/>
</dbReference>
<reference evidence="7" key="1">
    <citation type="submission" date="2016-10" db="EMBL/GenBank/DDBJ databases">
        <authorList>
            <person name="Varghese N."/>
            <person name="Submissions S."/>
        </authorList>
    </citation>
    <scope>NUCLEOTIDE SEQUENCE [LARGE SCALE GENOMIC DNA]</scope>
    <source>
        <strain evidence="7">DSM 45405</strain>
    </source>
</reference>
<keyword evidence="7" id="KW-1185">Reference proteome</keyword>
<proteinExistence type="inferred from homology"/>
<evidence type="ECO:0000256" key="2">
    <source>
        <dbReference type="ARBA" id="ARBA00022741"/>
    </source>
</evidence>
<dbReference type="GO" id="GO:0004357">
    <property type="term" value="F:glutamate-cysteine ligase activity"/>
    <property type="evidence" value="ECO:0007669"/>
    <property type="project" value="UniProtKB-EC"/>
</dbReference>
<protein>
    <recommendedName>
        <fullName evidence="5">Putative glutamate--cysteine ligase 2</fullName>
        <ecNumber evidence="5">6.3.2.2</ecNumber>
    </recommendedName>
    <alternativeName>
        <fullName evidence="5">Gamma-glutamylcysteine synthetase 2</fullName>
        <shortName evidence="5">GCS 2</shortName>
        <shortName evidence="5">Gamma-GCS 2</shortName>
    </alternativeName>
</protein>
<dbReference type="EC" id="6.3.2.2" evidence="5"/>
<dbReference type="InterPro" id="IPR014746">
    <property type="entry name" value="Gln_synth/guanido_kin_cat_dom"/>
</dbReference>
<evidence type="ECO:0000313" key="7">
    <source>
        <dbReference type="Proteomes" id="UP000182915"/>
    </source>
</evidence>
<keyword evidence="3 5" id="KW-0067">ATP-binding</keyword>
<evidence type="ECO:0000256" key="4">
    <source>
        <dbReference type="ARBA" id="ARBA00048819"/>
    </source>
</evidence>
<dbReference type="SUPFAM" id="SSF55931">
    <property type="entry name" value="Glutamine synthetase/guanido kinase"/>
    <property type="match status" value="1"/>
</dbReference>
<dbReference type="PANTHER" id="PTHR36510">
    <property type="entry name" value="GLUTAMATE--CYSTEINE LIGASE 2-RELATED"/>
    <property type="match status" value="1"/>
</dbReference>
<dbReference type="InterPro" id="IPR011793">
    <property type="entry name" value="YbdK"/>
</dbReference>
<dbReference type="AlphaFoldDB" id="A0A1H6JZU4"/>
<dbReference type="NCBIfam" id="TIGR02050">
    <property type="entry name" value="gshA_cyan_rel"/>
    <property type="match status" value="1"/>
</dbReference>
<dbReference type="Pfam" id="PF04107">
    <property type="entry name" value="GCS2"/>
    <property type="match status" value="1"/>
</dbReference>
<dbReference type="HAMAP" id="MF_01609">
    <property type="entry name" value="Glu_cys_ligase_2"/>
    <property type="match status" value="1"/>
</dbReference>
<dbReference type="GO" id="GO:0042398">
    <property type="term" value="P:modified amino acid biosynthetic process"/>
    <property type="evidence" value="ECO:0007669"/>
    <property type="project" value="InterPro"/>
</dbReference>
<evidence type="ECO:0000313" key="6">
    <source>
        <dbReference type="EMBL" id="SEH64940.1"/>
    </source>
</evidence>
<comment type="function">
    <text evidence="5">ATP-dependent carboxylate-amine ligase which exhibits weak glutamate--cysteine ligase activity.</text>
</comment>
<dbReference type="InterPro" id="IPR006336">
    <property type="entry name" value="GCS2"/>
</dbReference>
<comment type="catalytic activity">
    <reaction evidence="4 5">
        <text>L-cysteine + L-glutamate + ATP = gamma-L-glutamyl-L-cysteine + ADP + phosphate + H(+)</text>
        <dbReference type="Rhea" id="RHEA:13285"/>
        <dbReference type="ChEBI" id="CHEBI:15378"/>
        <dbReference type="ChEBI" id="CHEBI:29985"/>
        <dbReference type="ChEBI" id="CHEBI:30616"/>
        <dbReference type="ChEBI" id="CHEBI:35235"/>
        <dbReference type="ChEBI" id="CHEBI:43474"/>
        <dbReference type="ChEBI" id="CHEBI:58173"/>
        <dbReference type="ChEBI" id="CHEBI:456216"/>
        <dbReference type="EC" id="6.3.2.2"/>
    </reaction>
</comment>
<name>A0A1H6JZU4_MYCRU</name>